<keyword evidence="6" id="KW-0539">Nucleus</keyword>
<name>A0A9W8JLZ5_9AGAR</name>
<evidence type="ECO:0000256" key="3">
    <source>
        <dbReference type="ARBA" id="ARBA00020833"/>
    </source>
</evidence>
<dbReference type="GO" id="GO:0000786">
    <property type="term" value="C:nucleosome"/>
    <property type="evidence" value="ECO:0007669"/>
    <property type="project" value="InterPro"/>
</dbReference>
<evidence type="ECO:0000256" key="6">
    <source>
        <dbReference type="ARBA" id="ARBA00023242"/>
    </source>
</evidence>
<dbReference type="GO" id="GO:0031492">
    <property type="term" value="F:nucleosomal DNA binding"/>
    <property type="evidence" value="ECO:0007669"/>
    <property type="project" value="TreeGrafter"/>
</dbReference>
<gene>
    <name evidence="9" type="ORF">NLJ89_g12378</name>
</gene>
<keyword evidence="4" id="KW-0158">Chromosome</keyword>
<evidence type="ECO:0000256" key="1">
    <source>
        <dbReference type="ARBA" id="ARBA00004123"/>
    </source>
</evidence>
<keyword evidence="5" id="KW-0238">DNA-binding</keyword>
<dbReference type="Pfam" id="PF00538">
    <property type="entry name" value="Linker_histone"/>
    <property type="match status" value="1"/>
</dbReference>
<evidence type="ECO:0000256" key="4">
    <source>
        <dbReference type="ARBA" id="ARBA00022454"/>
    </source>
</evidence>
<dbReference type="AlphaFoldDB" id="A0A9W8JLZ5"/>
<dbReference type="PANTHER" id="PTHR11467:SF36">
    <property type="entry name" value="HISTONE 24-RELATED"/>
    <property type="match status" value="1"/>
</dbReference>
<dbReference type="Proteomes" id="UP001148786">
    <property type="component" value="Unassembled WGS sequence"/>
</dbReference>
<dbReference type="InterPro" id="IPR036390">
    <property type="entry name" value="WH_DNA-bd_sf"/>
</dbReference>
<keyword evidence="10" id="KW-1185">Reference proteome</keyword>
<evidence type="ECO:0000259" key="8">
    <source>
        <dbReference type="PROSITE" id="PS51504"/>
    </source>
</evidence>
<feature type="domain" description="H15" evidence="8">
    <location>
        <begin position="27"/>
        <end position="99"/>
    </location>
</feature>
<dbReference type="InterPro" id="IPR005818">
    <property type="entry name" value="Histone_H1/H5_H15"/>
</dbReference>
<evidence type="ECO:0000313" key="10">
    <source>
        <dbReference type="Proteomes" id="UP001148786"/>
    </source>
</evidence>
<protein>
    <recommendedName>
        <fullName evidence="3">Histone H1</fullName>
    </recommendedName>
</protein>
<dbReference type="GO" id="GO:0006334">
    <property type="term" value="P:nucleosome assembly"/>
    <property type="evidence" value="ECO:0007669"/>
    <property type="project" value="InterPro"/>
</dbReference>
<dbReference type="InterPro" id="IPR036388">
    <property type="entry name" value="WH-like_DNA-bd_sf"/>
</dbReference>
<sequence>MPTAVKKASSKASSRANATASKSAAATHPPWVDMIKEAITTHPEDARAGVSRPTIKKFIETKYHIDFNAPHLSQLNRAIAHGNEKGLFLLPKGLFVLVSLQVARATLTPTPRLSNPGPSGKVKLASKAKPTTDAAKEVRHAAIVVSISMTSCI</sequence>
<evidence type="ECO:0000256" key="2">
    <source>
        <dbReference type="ARBA" id="ARBA00004286"/>
    </source>
</evidence>
<dbReference type="CDD" id="cd00073">
    <property type="entry name" value="H15"/>
    <property type="match status" value="1"/>
</dbReference>
<dbReference type="SUPFAM" id="SSF46785">
    <property type="entry name" value="Winged helix' DNA-binding domain"/>
    <property type="match status" value="1"/>
</dbReference>
<dbReference type="PROSITE" id="PS51504">
    <property type="entry name" value="H15"/>
    <property type="match status" value="1"/>
</dbReference>
<feature type="region of interest" description="Disordered" evidence="7">
    <location>
        <begin position="109"/>
        <end position="128"/>
    </location>
</feature>
<dbReference type="GO" id="GO:0003690">
    <property type="term" value="F:double-stranded DNA binding"/>
    <property type="evidence" value="ECO:0007669"/>
    <property type="project" value="TreeGrafter"/>
</dbReference>
<dbReference type="EMBL" id="JANKHO010004153">
    <property type="protein sequence ID" value="KAJ3478490.1"/>
    <property type="molecule type" value="Genomic_DNA"/>
</dbReference>
<dbReference type="PANTHER" id="PTHR11467">
    <property type="entry name" value="HISTONE H1"/>
    <property type="match status" value="1"/>
</dbReference>
<proteinExistence type="predicted"/>
<evidence type="ECO:0000313" key="9">
    <source>
        <dbReference type="EMBL" id="KAJ3478490.1"/>
    </source>
</evidence>
<dbReference type="GO" id="GO:0005634">
    <property type="term" value="C:nucleus"/>
    <property type="evidence" value="ECO:0007669"/>
    <property type="project" value="UniProtKB-SubCell"/>
</dbReference>
<comment type="caution">
    <text evidence="9">The sequence shown here is derived from an EMBL/GenBank/DDBJ whole genome shotgun (WGS) entry which is preliminary data.</text>
</comment>
<dbReference type="Gene3D" id="1.10.10.10">
    <property type="entry name" value="Winged helix-like DNA-binding domain superfamily/Winged helix DNA-binding domain"/>
    <property type="match status" value="1"/>
</dbReference>
<dbReference type="GO" id="GO:0045910">
    <property type="term" value="P:negative regulation of DNA recombination"/>
    <property type="evidence" value="ECO:0007669"/>
    <property type="project" value="TreeGrafter"/>
</dbReference>
<dbReference type="OrthoDB" id="1110759at2759"/>
<evidence type="ECO:0000256" key="7">
    <source>
        <dbReference type="SAM" id="MobiDB-lite"/>
    </source>
</evidence>
<reference evidence="9" key="1">
    <citation type="submission" date="2022-07" db="EMBL/GenBank/DDBJ databases">
        <title>Genome Sequence of Agrocybe chaxingu.</title>
        <authorList>
            <person name="Buettner E."/>
        </authorList>
    </citation>
    <scope>NUCLEOTIDE SEQUENCE</scope>
    <source>
        <strain evidence="9">MP-N11</strain>
    </source>
</reference>
<dbReference type="GO" id="GO:0030261">
    <property type="term" value="P:chromosome condensation"/>
    <property type="evidence" value="ECO:0007669"/>
    <property type="project" value="TreeGrafter"/>
</dbReference>
<comment type="subcellular location">
    <subcellularLocation>
        <location evidence="2">Chromosome</location>
    </subcellularLocation>
    <subcellularLocation>
        <location evidence="1">Nucleus</location>
    </subcellularLocation>
</comment>
<evidence type="ECO:0000256" key="5">
    <source>
        <dbReference type="ARBA" id="ARBA00023125"/>
    </source>
</evidence>
<accession>A0A9W8JLZ5</accession>
<feature type="compositionally biased region" description="Low complexity" evidence="7">
    <location>
        <begin position="1"/>
        <end position="26"/>
    </location>
</feature>
<dbReference type="SMART" id="SM00526">
    <property type="entry name" value="H15"/>
    <property type="match status" value="1"/>
</dbReference>
<feature type="region of interest" description="Disordered" evidence="7">
    <location>
        <begin position="1"/>
        <end position="27"/>
    </location>
</feature>
<organism evidence="9 10">
    <name type="scientific">Agrocybe chaxingu</name>
    <dbReference type="NCBI Taxonomy" id="84603"/>
    <lineage>
        <taxon>Eukaryota</taxon>
        <taxon>Fungi</taxon>
        <taxon>Dikarya</taxon>
        <taxon>Basidiomycota</taxon>
        <taxon>Agaricomycotina</taxon>
        <taxon>Agaricomycetes</taxon>
        <taxon>Agaricomycetidae</taxon>
        <taxon>Agaricales</taxon>
        <taxon>Agaricineae</taxon>
        <taxon>Strophariaceae</taxon>
        <taxon>Agrocybe</taxon>
    </lineage>
</organism>